<evidence type="ECO:0000256" key="1">
    <source>
        <dbReference type="SAM" id="MobiDB-lite"/>
    </source>
</evidence>
<name>A0A9N8KYT0_CHRIL</name>
<sequence length="176" mass="19365">MRPSVSESDRARAGAPRARLTCHHVTTAGSRNTPTHQHSVGHAPHSHTNRMDVLRLQELRHGQKLYITLYNLWIQNLSGARAAPGRAGPGGRAVLALLPWRRALAPTQRARRAGADYGRVRRLTRRALTRVPAAWPAWPARPHGPHGRMARVARSPSAAIAANVRWDALTLTISPK</sequence>
<evidence type="ECO:0000313" key="2">
    <source>
        <dbReference type="EMBL" id="CAD0206336.1"/>
    </source>
</evidence>
<proteinExistence type="predicted"/>
<protein>
    <submittedName>
        <fullName evidence="2">Uncharacterized protein</fullName>
    </submittedName>
</protein>
<dbReference type="EMBL" id="LR824030">
    <property type="protein sequence ID" value="CAD0206336.1"/>
    <property type="molecule type" value="Genomic_DNA"/>
</dbReference>
<feature type="compositionally biased region" description="Polar residues" evidence="1">
    <location>
        <begin position="27"/>
        <end position="38"/>
    </location>
</feature>
<accession>A0A9N8KYT0</accession>
<feature type="region of interest" description="Disordered" evidence="1">
    <location>
        <begin position="26"/>
        <end position="46"/>
    </location>
</feature>
<organism evidence="2 3">
    <name type="scientific">Chrysodeixis includens</name>
    <name type="common">Soybean looper</name>
    <name type="synonym">Pseudoplusia includens</name>
    <dbReference type="NCBI Taxonomy" id="689277"/>
    <lineage>
        <taxon>Eukaryota</taxon>
        <taxon>Metazoa</taxon>
        <taxon>Ecdysozoa</taxon>
        <taxon>Arthropoda</taxon>
        <taxon>Hexapoda</taxon>
        <taxon>Insecta</taxon>
        <taxon>Pterygota</taxon>
        <taxon>Neoptera</taxon>
        <taxon>Endopterygota</taxon>
        <taxon>Lepidoptera</taxon>
        <taxon>Glossata</taxon>
        <taxon>Ditrysia</taxon>
        <taxon>Noctuoidea</taxon>
        <taxon>Noctuidae</taxon>
        <taxon>Plusiinae</taxon>
        <taxon>Chrysodeixis</taxon>
    </lineage>
</organism>
<dbReference type="AlphaFoldDB" id="A0A9N8KYT0"/>
<keyword evidence="3" id="KW-1185">Reference proteome</keyword>
<evidence type="ECO:0000313" key="3">
    <source>
        <dbReference type="Proteomes" id="UP001154114"/>
    </source>
</evidence>
<gene>
    <name evidence="2" type="ORF">CINC_LOCUS8631</name>
</gene>
<dbReference type="Proteomes" id="UP001154114">
    <property type="component" value="Chromosome 27"/>
</dbReference>
<reference evidence="2" key="1">
    <citation type="submission" date="2021-12" db="EMBL/GenBank/DDBJ databases">
        <authorList>
            <person name="King R."/>
        </authorList>
    </citation>
    <scope>NUCLEOTIDE SEQUENCE</scope>
</reference>